<feature type="domain" description="Smf/DprA SLOG" evidence="2">
    <location>
        <begin position="79"/>
        <end position="279"/>
    </location>
</feature>
<dbReference type="InterPro" id="IPR003488">
    <property type="entry name" value="DprA"/>
</dbReference>
<protein>
    <submittedName>
        <fullName evidence="3">Putative Rossmann fold nucleotide-binding protein DprA/Smf involved in DNA uptake</fullName>
    </submittedName>
</protein>
<sequence length="333" mass="37131">MKDNNKIIGIIALSELKGIGPAFVKKVVSKNTFETTNTIQEIKEIITANNKQFDDDIIYEAVENAKDIFFKCKEEGITIIEFTSEDYPVLLKEIKDPPSVIYCKGNLDLLYNKTVCIIGTREPNENAVKISERIGSFYSNTNWAICNGLAEGVDNFSIKSNDKIHNKVIGILAGGLNYNTKKTLLKKTAENAEKTIESGGLLISEMPPDKKEDTFTVVKSCRIQAGLSNGLILIQSSLDGGSRFTTKSFCETQRPIAVINPVQSDIDLPTYNANKEIILNSKKGLSKFTELKEDKIQTSKIFVIKSKDDYTEFENLMTNRPKNIEQSNTTLFG</sequence>
<comment type="caution">
    <text evidence="3">The sequence shown here is derived from an EMBL/GenBank/DDBJ whole genome shotgun (WGS) entry which is preliminary data.</text>
</comment>
<evidence type="ECO:0000313" key="3">
    <source>
        <dbReference type="EMBL" id="POS00615.1"/>
    </source>
</evidence>
<evidence type="ECO:0000259" key="2">
    <source>
        <dbReference type="Pfam" id="PF02481"/>
    </source>
</evidence>
<proteinExistence type="inferred from homology"/>
<reference evidence="3 4" key="1">
    <citation type="submission" date="2018-01" db="EMBL/GenBank/DDBJ databases">
        <title>Genomic Encyclopedia of Type Strains, Phase I: the one thousand microbial genomes (KMG-I) project.</title>
        <authorList>
            <person name="Goeker M."/>
        </authorList>
    </citation>
    <scope>NUCLEOTIDE SEQUENCE [LARGE SCALE GENOMIC DNA]</scope>
    <source>
        <strain evidence="3 4">DSM 17960</strain>
    </source>
</reference>
<dbReference type="PANTHER" id="PTHR43022:SF1">
    <property type="entry name" value="PROTEIN SMF"/>
    <property type="match status" value="1"/>
</dbReference>
<gene>
    <name evidence="3" type="ORF">Q361_1443</name>
</gene>
<dbReference type="Pfam" id="PF02481">
    <property type="entry name" value="DNA_processg_A"/>
    <property type="match status" value="1"/>
</dbReference>
<keyword evidence="4" id="KW-1185">Reference proteome</keyword>
<name>A0A2S4N4J7_9FLAO</name>
<organism evidence="3 4">
    <name type="scientific">Flavobacterium croceum DSM 17960</name>
    <dbReference type="NCBI Taxonomy" id="1121886"/>
    <lineage>
        <taxon>Bacteria</taxon>
        <taxon>Pseudomonadati</taxon>
        <taxon>Bacteroidota</taxon>
        <taxon>Flavobacteriia</taxon>
        <taxon>Flavobacteriales</taxon>
        <taxon>Flavobacteriaceae</taxon>
        <taxon>Flavobacterium</taxon>
    </lineage>
</organism>
<dbReference type="SUPFAM" id="SSF102405">
    <property type="entry name" value="MCP/YpsA-like"/>
    <property type="match status" value="1"/>
</dbReference>
<dbReference type="AlphaFoldDB" id="A0A2S4N4J7"/>
<dbReference type="OrthoDB" id="9785707at2"/>
<dbReference type="GO" id="GO:0009294">
    <property type="term" value="P:DNA-mediated transformation"/>
    <property type="evidence" value="ECO:0007669"/>
    <property type="project" value="InterPro"/>
</dbReference>
<dbReference type="PANTHER" id="PTHR43022">
    <property type="entry name" value="PROTEIN SMF"/>
    <property type="match status" value="1"/>
</dbReference>
<comment type="similarity">
    <text evidence="1">Belongs to the DprA/Smf family.</text>
</comment>
<dbReference type="EMBL" id="PQNY01000044">
    <property type="protein sequence ID" value="POS00615.1"/>
    <property type="molecule type" value="Genomic_DNA"/>
</dbReference>
<dbReference type="RefSeq" id="WP_103727169.1">
    <property type="nucleotide sequence ID" value="NZ_PQNY01000044.1"/>
</dbReference>
<accession>A0A2S4N4J7</accession>
<dbReference type="InterPro" id="IPR057666">
    <property type="entry name" value="DrpA_SLOG"/>
</dbReference>
<dbReference type="Proteomes" id="UP000237056">
    <property type="component" value="Unassembled WGS sequence"/>
</dbReference>
<evidence type="ECO:0000256" key="1">
    <source>
        <dbReference type="ARBA" id="ARBA00006525"/>
    </source>
</evidence>
<dbReference type="Gene3D" id="3.40.50.450">
    <property type="match status" value="1"/>
</dbReference>
<evidence type="ECO:0000313" key="4">
    <source>
        <dbReference type="Proteomes" id="UP000237056"/>
    </source>
</evidence>